<evidence type="ECO:0000313" key="3">
    <source>
        <dbReference type="EMBL" id="OHA29307.1"/>
    </source>
</evidence>
<keyword evidence="2" id="KW-0413">Isomerase</keyword>
<organism evidence="3 4">
    <name type="scientific">Candidatus Taylorbacteria bacterium RIFCSPHIGHO2_12_FULL_45_16</name>
    <dbReference type="NCBI Taxonomy" id="1802315"/>
    <lineage>
        <taxon>Bacteria</taxon>
        <taxon>Candidatus Tayloriibacteriota</taxon>
    </lineage>
</organism>
<sequence length="231" mass="25774">MKTRTEIIPAILPKDFAELEEKIGLVKDVVKTVQIDVCDGQFTPEPSWPYRKHDDFFDKLVREDEGFPGWEKLDFEIDLMVNRPEERIEDWVKAGATRIILHMESTGDVGAAIKALQDLVEVGLALNIDTPISGIGNPKLGITEGDIQFIQLMGIDQIGFQGQEFDEKVTDKIKEVKKMCHNYPISIDGGVSLDNAKQLMEAGADRLVVGSAIFESGNFLETIAKFKKLGH</sequence>
<gene>
    <name evidence="3" type="ORF">A3F51_01720</name>
</gene>
<dbReference type="Pfam" id="PF00834">
    <property type="entry name" value="Ribul_P_3_epim"/>
    <property type="match status" value="1"/>
</dbReference>
<evidence type="ECO:0000313" key="4">
    <source>
        <dbReference type="Proteomes" id="UP000178089"/>
    </source>
</evidence>
<dbReference type="AlphaFoldDB" id="A0A1G2MZJ5"/>
<reference evidence="3 4" key="1">
    <citation type="journal article" date="2016" name="Nat. Commun.">
        <title>Thousands of microbial genomes shed light on interconnected biogeochemical processes in an aquifer system.</title>
        <authorList>
            <person name="Anantharaman K."/>
            <person name="Brown C.T."/>
            <person name="Hug L.A."/>
            <person name="Sharon I."/>
            <person name="Castelle C.J."/>
            <person name="Probst A.J."/>
            <person name="Thomas B.C."/>
            <person name="Singh A."/>
            <person name="Wilkins M.J."/>
            <person name="Karaoz U."/>
            <person name="Brodie E.L."/>
            <person name="Williams K.H."/>
            <person name="Hubbard S.S."/>
            <person name="Banfield J.F."/>
        </authorList>
    </citation>
    <scope>NUCLEOTIDE SEQUENCE [LARGE SCALE GENOMIC DNA]</scope>
</reference>
<dbReference type="GO" id="GO:0016857">
    <property type="term" value="F:racemase and epimerase activity, acting on carbohydrates and derivatives"/>
    <property type="evidence" value="ECO:0007669"/>
    <property type="project" value="InterPro"/>
</dbReference>
<keyword evidence="1" id="KW-0479">Metal-binding</keyword>
<comment type="caution">
    <text evidence="3">The sequence shown here is derived from an EMBL/GenBank/DDBJ whole genome shotgun (WGS) entry which is preliminary data.</text>
</comment>
<name>A0A1G2MZJ5_9BACT</name>
<dbReference type="GO" id="GO:0046872">
    <property type="term" value="F:metal ion binding"/>
    <property type="evidence" value="ECO:0007669"/>
    <property type="project" value="UniProtKB-KW"/>
</dbReference>
<dbReference type="Proteomes" id="UP000178089">
    <property type="component" value="Unassembled WGS sequence"/>
</dbReference>
<dbReference type="PANTHER" id="PTHR11749">
    <property type="entry name" value="RIBULOSE-5-PHOSPHATE-3-EPIMERASE"/>
    <property type="match status" value="1"/>
</dbReference>
<dbReference type="InterPro" id="IPR013785">
    <property type="entry name" value="Aldolase_TIM"/>
</dbReference>
<protein>
    <recommendedName>
        <fullName evidence="5">Ribulose-phosphate 3-epimerase</fullName>
    </recommendedName>
</protein>
<evidence type="ECO:0000256" key="1">
    <source>
        <dbReference type="ARBA" id="ARBA00022723"/>
    </source>
</evidence>
<dbReference type="GO" id="GO:0005975">
    <property type="term" value="P:carbohydrate metabolic process"/>
    <property type="evidence" value="ECO:0007669"/>
    <property type="project" value="InterPro"/>
</dbReference>
<dbReference type="STRING" id="1802315.A3F51_01720"/>
<proteinExistence type="predicted"/>
<accession>A0A1G2MZJ5</accession>
<dbReference type="InterPro" id="IPR000056">
    <property type="entry name" value="Ribul_P_3_epim-like"/>
</dbReference>
<dbReference type="EMBL" id="MHRT01000005">
    <property type="protein sequence ID" value="OHA29307.1"/>
    <property type="molecule type" value="Genomic_DNA"/>
</dbReference>
<evidence type="ECO:0008006" key="5">
    <source>
        <dbReference type="Google" id="ProtNLM"/>
    </source>
</evidence>
<dbReference type="SUPFAM" id="SSF51366">
    <property type="entry name" value="Ribulose-phoshate binding barrel"/>
    <property type="match status" value="1"/>
</dbReference>
<dbReference type="Gene3D" id="3.20.20.70">
    <property type="entry name" value="Aldolase class I"/>
    <property type="match status" value="1"/>
</dbReference>
<evidence type="ECO:0000256" key="2">
    <source>
        <dbReference type="ARBA" id="ARBA00023235"/>
    </source>
</evidence>
<dbReference type="InterPro" id="IPR011060">
    <property type="entry name" value="RibuloseP-bd_barrel"/>
</dbReference>